<dbReference type="PANTHER" id="PTHR43475:SF1">
    <property type="entry name" value="METHYLTHIORIBOSE-1-PHOSPHATE ISOMERASE"/>
    <property type="match status" value="1"/>
</dbReference>
<feature type="binding site" evidence="7">
    <location>
        <position position="96"/>
    </location>
    <ligand>
        <name>substrate</name>
    </ligand>
</feature>
<dbReference type="InterPro" id="IPR005251">
    <property type="entry name" value="IF-M1Pi"/>
</dbReference>
<dbReference type="FunFam" id="1.20.120.420:FF:000008">
    <property type="entry name" value="Methylthioribose-1-phosphate isomerase"/>
    <property type="match status" value="1"/>
</dbReference>
<reference evidence="8 9" key="1">
    <citation type="submission" date="2016-11" db="EMBL/GenBank/DDBJ databases">
        <authorList>
            <person name="Jaros S."/>
            <person name="Januszkiewicz K."/>
            <person name="Wedrychowicz H."/>
        </authorList>
    </citation>
    <scope>NUCLEOTIDE SEQUENCE [LARGE SCALE GENOMIC DNA]</scope>
    <source>
        <strain evidence="8 9">LMG 26898</strain>
    </source>
</reference>
<proteinExistence type="inferred from homology"/>
<evidence type="ECO:0000256" key="2">
    <source>
        <dbReference type="ARBA" id="ARBA00023167"/>
    </source>
</evidence>
<dbReference type="EC" id="5.3.1.23" evidence="7"/>
<dbReference type="OrthoDB" id="9803436at2"/>
<keyword evidence="3 7" id="KW-0413">Isomerase</keyword>
<keyword evidence="2 7" id="KW-0486">Methionine biosynthesis</keyword>
<feature type="binding site" evidence="7">
    <location>
        <begin position="54"/>
        <end position="56"/>
    </location>
    <ligand>
        <name>substrate</name>
    </ligand>
</feature>
<dbReference type="STRING" id="1190415.SAMN05216593_10599"/>
<comment type="pathway">
    <text evidence="7">Amino-acid biosynthesis; L-methionine biosynthesis via salvage pathway; L-methionine from S-methyl-5-thio-alpha-D-ribose 1-phosphate: step 1/6.</text>
</comment>
<dbReference type="PANTHER" id="PTHR43475">
    <property type="entry name" value="METHYLTHIORIBOSE-1-PHOSPHATE ISOMERASE"/>
    <property type="match status" value="1"/>
</dbReference>
<feature type="binding site" evidence="7">
    <location>
        <position position="205"/>
    </location>
    <ligand>
        <name>substrate</name>
    </ligand>
</feature>
<dbReference type="NCBIfam" id="TIGR00524">
    <property type="entry name" value="eIF-2B_rel"/>
    <property type="match status" value="1"/>
</dbReference>
<evidence type="ECO:0000256" key="1">
    <source>
        <dbReference type="ARBA" id="ARBA00022605"/>
    </source>
</evidence>
<feature type="active site" description="Proton donor" evidence="7">
    <location>
        <position position="246"/>
    </location>
</feature>
<evidence type="ECO:0000256" key="4">
    <source>
        <dbReference type="ARBA" id="ARBA00050906"/>
    </source>
</evidence>
<dbReference type="Pfam" id="PF01008">
    <property type="entry name" value="IF-2B"/>
    <property type="match status" value="1"/>
</dbReference>
<feature type="site" description="Transition state stabilizer" evidence="7">
    <location>
        <position position="166"/>
    </location>
</feature>
<dbReference type="RefSeq" id="WP_073166017.1">
    <property type="nucleotide sequence ID" value="NZ_FRDA01000005.1"/>
</dbReference>
<comment type="similarity">
    <text evidence="7">Belongs to the EIF-2B alpha/beta/delta subunits family. MtnA subfamily.</text>
</comment>
<dbReference type="Gene3D" id="1.20.120.420">
    <property type="entry name" value="translation initiation factor eif-2b, domain 1"/>
    <property type="match status" value="1"/>
</dbReference>
<evidence type="ECO:0000256" key="7">
    <source>
        <dbReference type="HAMAP-Rule" id="MF_01678"/>
    </source>
</evidence>
<evidence type="ECO:0000313" key="8">
    <source>
        <dbReference type="EMBL" id="SHM97416.1"/>
    </source>
</evidence>
<dbReference type="NCBIfam" id="NF004326">
    <property type="entry name" value="PRK05720.1"/>
    <property type="match status" value="1"/>
</dbReference>
<evidence type="ECO:0000256" key="3">
    <source>
        <dbReference type="ARBA" id="ARBA00023235"/>
    </source>
</evidence>
<gene>
    <name evidence="7" type="primary">mtnA</name>
    <name evidence="8" type="ORF">SAMN05216593_10599</name>
</gene>
<dbReference type="EMBL" id="FRDA01000005">
    <property type="protein sequence ID" value="SHM97416.1"/>
    <property type="molecule type" value="Genomic_DNA"/>
</dbReference>
<dbReference type="InterPro" id="IPR027363">
    <property type="entry name" value="M1Pi_N"/>
</dbReference>
<feature type="binding site" evidence="7">
    <location>
        <begin position="256"/>
        <end position="257"/>
    </location>
    <ligand>
        <name>substrate</name>
    </ligand>
</feature>
<name>A0A1M7N1X4_9PSED</name>
<keyword evidence="1 7" id="KW-0028">Amino-acid biosynthesis</keyword>
<protein>
    <recommendedName>
        <fullName evidence="7">Methylthioribose-1-phosphate isomerase</fullName>
        <shortName evidence="7">M1Pi</shortName>
        <shortName evidence="7">MTR-1-P isomerase</shortName>
        <ecNumber evidence="7">5.3.1.23</ecNumber>
    </recommendedName>
    <alternativeName>
        <fullName evidence="7">S-methyl-5-thioribose-1-phosphate isomerase</fullName>
    </alternativeName>
</protein>
<evidence type="ECO:0000313" key="9">
    <source>
        <dbReference type="Proteomes" id="UP000183983"/>
    </source>
</evidence>
<dbReference type="NCBIfam" id="TIGR00512">
    <property type="entry name" value="salvage_mtnA"/>
    <property type="match status" value="1"/>
</dbReference>
<evidence type="ECO:0000256" key="6">
    <source>
        <dbReference type="ARBA" id="ARBA00058145"/>
    </source>
</evidence>
<comment type="catalytic activity">
    <reaction evidence="4">
        <text>5-deoxy-alpha-D-ribose 1-phosphate = 5-deoxy-D-ribulose 1-phosphate</text>
        <dbReference type="Rhea" id="RHEA:61296"/>
        <dbReference type="ChEBI" id="CHEBI:58749"/>
        <dbReference type="ChEBI" id="CHEBI:144504"/>
    </reaction>
    <physiologicalReaction direction="left-to-right" evidence="4">
        <dbReference type="Rhea" id="RHEA:61297"/>
    </physiologicalReaction>
</comment>
<comment type="catalytic activity">
    <reaction evidence="5">
        <text>5-(methylsulfanyl)-alpha-D-ribose 1-phosphate = 5-(methylsulfanyl)-D-ribulose 1-phosphate</text>
        <dbReference type="Rhea" id="RHEA:19989"/>
        <dbReference type="ChEBI" id="CHEBI:58533"/>
        <dbReference type="ChEBI" id="CHEBI:58548"/>
        <dbReference type="EC" id="5.3.1.23"/>
    </reaction>
    <physiologicalReaction direction="left-to-right" evidence="5">
        <dbReference type="Rhea" id="RHEA:19990"/>
    </physiologicalReaction>
</comment>
<dbReference type="InterPro" id="IPR011559">
    <property type="entry name" value="Initiation_fac_2B_a/b/d"/>
</dbReference>
<evidence type="ECO:0000256" key="5">
    <source>
        <dbReference type="ARBA" id="ARBA00051169"/>
    </source>
</evidence>
<accession>A0A1M7N1X4</accession>
<dbReference type="Gene3D" id="3.40.50.10470">
    <property type="entry name" value="Translation initiation factor eif-2b, domain 2"/>
    <property type="match status" value="1"/>
</dbReference>
<dbReference type="UniPathway" id="UPA00904">
    <property type="reaction ID" value="UER00874"/>
</dbReference>
<comment type="function">
    <text evidence="6">Catalyzes the interconversion of methylthioribose-1-phosphate (MTR-1-P) into methylthioribulose-1-phosphate (MTRu-1-P). Also catalyzes the interconversion of 5-deoxyribose 1-phosphate and 5-deoxyribulose 1-phosphate. Part of a bifunctional DHAP-shunt salvage pathway for SAM by-products.</text>
</comment>
<dbReference type="FunFam" id="3.40.50.10470:FF:000006">
    <property type="entry name" value="Methylthioribose-1-phosphate isomerase"/>
    <property type="match status" value="1"/>
</dbReference>
<dbReference type="InterPro" id="IPR000649">
    <property type="entry name" value="IF-2B-related"/>
</dbReference>
<dbReference type="SUPFAM" id="SSF100950">
    <property type="entry name" value="NagB/RpiA/CoA transferase-like"/>
    <property type="match status" value="1"/>
</dbReference>
<dbReference type="AlphaFoldDB" id="A0A1M7N1X4"/>
<dbReference type="HAMAP" id="MF_01678">
    <property type="entry name" value="Salvage_MtnA"/>
    <property type="match status" value="1"/>
</dbReference>
<dbReference type="InterPro" id="IPR037171">
    <property type="entry name" value="NagB/RpiA_transferase-like"/>
</dbReference>
<organism evidence="8 9">
    <name type="scientific">Pseudomonas asturiensis</name>
    <dbReference type="NCBI Taxonomy" id="1190415"/>
    <lineage>
        <taxon>Bacteria</taxon>
        <taxon>Pseudomonadati</taxon>
        <taxon>Pseudomonadota</taxon>
        <taxon>Gammaproteobacteria</taxon>
        <taxon>Pseudomonadales</taxon>
        <taxon>Pseudomonadaceae</taxon>
        <taxon>Pseudomonas</taxon>
    </lineage>
</organism>
<dbReference type="GO" id="GO:0046523">
    <property type="term" value="F:S-methyl-5-thioribose-1-phosphate isomerase activity"/>
    <property type="evidence" value="ECO:0007669"/>
    <property type="project" value="UniProtKB-UniRule"/>
</dbReference>
<dbReference type="InterPro" id="IPR042529">
    <property type="entry name" value="IF_2B-like_C"/>
</dbReference>
<sequence>MRDRLLAAEKVKAIDWRDDALYLLDQRVLPFEETWHAYTTAAGVAEAIRSMVVRGAPAIGISAAYGVVLGARARIAAGGDWRQALEVDFAQLADSRPTAVNLFWALNRMRDRLKRIKATDDPLAILQAEAVAIHLSDREANLTMAQLGADLIRKHQGNLQTVLTHCNTGALATGGFGTALGVIRAAHLEGMIERVYADETRPWLQGSRLTAWELANEGIPVTLNADSAAAHLMRTKGITWVIVGADRITANGDVANKIGTYQLAVAAMHHGVRFMVVAPSSTIDMEMASGEDIVIEERDGRELLEVGGQRVGADIDAFNPVFDVTPADLIDAIVTEKGIVERPDTAKMAQLMSRKHLH</sequence>
<dbReference type="GO" id="GO:0019509">
    <property type="term" value="P:L-methionine salvage from methylthioadenosine"/>
    <property type="evidence" value="ECO:0007669"/>
    <property type="project" value="UniProtKB-UniRule"/>
</dbReference>
<dbReference type="Proteomes" id="UP000183983">
    <property type="component" value="Unassembled WGS sequence"/>
</dbReference>